<protein>
    <submittedName>
        <fullName evidence="1">Uncharacterized protein</fullName>
    </submittedName>
</protein>
<accession>A0A0A9KUK7</accession>
<evidence type="ECO:0000313" key="1">
    <source>
        <dbReference type="EMBL" id="JAD61193.1"/>
    </source>
</evidence>
<organism evidence="1">
    <name type="scientific">Arundo donax</name>
    <name type="common">Giant reed</name>
    <name type="synonym">Donax arundinaceus</name>
    <dbReference type="NCBI Taxonomy" id="35708"/>
    <lineage>
        <taxon>Eukaryota</taxon>
        <taxon>Viridiplantae</taxon>
        <taxon>Streptophyta</taxon>
        <taxon>Embryophyta</taxon>
        <taxon>Tracheophyta</taxon>
        <taxon>Spermatophyta</taxon>
        <taxon>Magnoliopsida</taxon>
        <taxon>Liliopsida</taxon>
        <taxon>Poales</taxon>
        <taxon>Poaceae</taxon>
        <taxon>PACMAD clade</taxon>
        <taxon>Arundinoideae</taxon>
        <taxon>Arundineae</taxon>
        <taxon>Arundo</taxon>
    </lineage>
</organism>
<dbReference type="AlphaFoldDB" id="A0A0A9KUK7"/>
<name>A0A0A9KUK7_ARUDO</name>
<dbReference type="EMBL" id="GBRH01236702">
    <property type="protein sequence ID" value="JAD61193.1"/>
    <property type="molecule type" value="Transcribed_RNA"/>
</dbReference>
<reference evidence="1" key="2">
    <citation type="journal article" date="2015" name="Data Brief">
        <title>Shoot transcriptome of the giant reed, Arundo donax.</title>
        <authorList>
            <person name="Barrero R.A."/>
            <person name="Guerrero F.D."/>
            <person name="Moolhuijzen P."/>
            <person name="Goolsby J.A."/>
            <person name="Tidwell J."/>
            <person name="Bellgard S.E."/>
            <person name="Bellgard M.I."/>
        </authorList>
    </citation>
    <scope>NUCLEOTIDE SEQUENCE</scope>
    <source>
        <tissue evidence="1">Shoot tissue taken approximately 20 cm above the soil surface</tissue>
    </source>
</reference>
<reference evidence="1" key="1">
    <citation type="submission" date="2014-09" db="EMBL/GenBank/DDBJ databases">
        <authorList>
            <person name="Magalhaes I.L.F."/>
            <person name="Oliveira U."/>
            <person name="Santos F.R."/>
            <person name="Vidigal T.H.D.A."/>
            <person name="Brescovit A.D."/>
            <person name="Santos A.J."/>
        </authorList>
    </citation>
    <scope>NUCLEOTIDE SEQUENCE</scope>
    <source>
        <tissue evidence="1">Shoot tissue taken approximately 20 cm above the soil surface</tissue>
    </source>
</reference>
<proteinExistence type="predicted"/>
<sequence length="32" mass="4020">MIFLFRYTWMLLSSHPRPRLWPCHSWPMTISQ</sequence>